<comment type="caution">
    <text evidence="9">The sequence shown here is derived from an EMBL/GenBank/DDBJ whole genome shotgun (WGS) entry which is preliminary data.</text>
</comment>
<dbReference type="OMA" id="GECIRIC"/>
<accession>A0A1Y3YD08</accession>
<evidence type="ECO:0000256" key="2">
    <source>
        <dbReference type="ARBA" id="ARBA00022723"/>
    </source>
</evidence>
<name>A0A1Y3YD08_9BACT</name>
<dbReference type="Pfam" id="PF02906">
    <property type="entry name" value="Fe_hyd_lg_C"/>
    <property type="match status" value="1"/>
</dbReference>
<evidence type="ECO:0000313" key="8">
    <source>
        <dbReference type="EMBL" id="MDB9224871.1"/>
    </source>
</evidence>
<dbReference type="InterPro" id="IPR007202">
    <property type="entry name" value="4Fe-4S_dom"/>
</dbReference>
<dbReference type="PANTHER" id="PTHR43560:SF1">
    <property type="entry name" value="ION-TRANSLOCATING OXIDOREDUCTASE COMPLEX SUBUNIT B"/>
    <property type="match status" value="1"/>
</dbReference>
<protein>
    <submittedName>
        <fullName evidence="7">4Fe-4S binding protein</fullName>
    </submittedName>
    <submittedName>
        <fullName evidence="9">4Fe-4S dicluster domain-containing protein</fullName>
    </submittedName>
</protein>
<keyword evidence="4" id="KW-0411">Iron-sulfur</keyword>
<dbReference type="InterPro" id="IPR050395">
    <property type="entry name" value="4Fe4S_Ferredoxin_RnfB"/>
</dbReference>
<keyword evidence="3" id="KW-0408">Iron</keyword>
<dbReference type="EMBL" id="QSCO01000014">
    <property type="protein sequence ID" value="RGY06078.1"/>
    <property type="molecule type" value="Genomic_DNA"/>
</dbReference>
<dbReference type="RefSeq" id="WP_013610546.1">
    <property type="nucleotide sequence ID" value="NZ_JABWDG010000002.1"/>
</dbReference>
<evidence type="ECO:0000313" key="12">
    <source>
        <dbReference type="Proteomes" id="UP000284434"/>
    </source>
</evidence>
<evidence type="ECO:0000256" key="3">
    <source>
        <dbReference type="ARBA" id="ARBA00023004"/>
    </source>
</evidence>
<dbReference type="EMBL" id="JAQMRD010000033">
    <property type="protein sequence ID" value="MDB9224871.1"/>
    <property type="molecule type" value="Genomic_DNA"/>
</dbReference>
<evidence type="ECO:0000259" key="5">
    <source>
        <dbReference type="PROSITE" id="PS51379"/>
    </source>
</evidence>
<keyword evidence="2" id="KW-0479">Metal-binding</keyword>
<dbReference type="Gene3D" id="3.40.950.10">
    <property type="entry name" value="Fe-only Hydrogenase (Larger Subunit), Chain L, domain 3"/>
    <property type="match status" value="1"/>
</dbReference>
<evidence type="ECO:0000313" key="10">
    <source>
        <dbReference type="EMBL" id="RGY06078.1"/>
    </source>
</evidence>
<feature type="domain" description="4Fe-4S ferredoxin-type" evidence="5">
    <location>
        <begin position="37"/>
        <end position="66"/>
    </location>
</feature>
<dbReference type="Proteomes" id="UP001199750">
    <property type="component" value="Unassembled WGS sequence"/>
</dbReference>
<dbReference type="Gene3D" id="1.10.15.40">
    <property type="entry name" value="Electron transport complex subunit B, putative Fe-S cluster"/>
    <property type="match status" value="1"/>
</dbReference>
<evidence type="ECO:0000259" key="6">
    <source>
        <dbReference type="PROSITE" id="PS51656"/>
    </source>
</evidence>
<dbReference type="Proteomes" id="UP001212263">
    <property type="component" value="Unassembled WGS sequence"/>
</dbReference>
<evidence type="ECO:0000256" key="1">
    <source>
        <dbReference type="ARBA" id="ARBA00022485"/>
    </source>
</evidence>
<dbReference type="EMBL" id="JAKNDN010000010">
    <property type="protein sequence ID" value="MCG4959518.1"/>
    <property type="molecule type" value="Genomic_DNA"/>
</dbReference>
<dbReference type="GO" id="GO:0046872">
    <property type="term" value="F:metal ion binding"/>
    <property type="evidence" value="ECO:0007669"/>
    <property type="project" value="UniProtKB-KW"/>
</dbReference>
<dbReference type="Proteomes" id="UP000284434">
    <property type="component" value="Unassembled WGS sequence"/>
</dbReference>
<dbReference type="InterPro" id="IPR004108">
    <property type="entry name" value="Fe_hydrogenase_lsu_C"/>
</dbReference>
<dbReference type="PROSITE" id="PS51379">
    <property type="entry name" value="4FE4S_FER_2"/>
    <property type="match status" value="2"/>
</dbReference>
<dbReference type="InterPro" id="IPR017896">
    <property type="entry name" value="4Fe4S_Fe-S-bd"/>
</dbReference>
<dbReference type="Proteomes" id="UP000283426">
    <property type="component" value="Unassembled WGS sequence"/>
</dbReference>
<dbReference type="PROSITE" id="PS51656">
    <property type="entry name" value="4FE4S"/>
    <property type="match status" value="1"/>
</dbReference>
<dbReference type="GO" id="GO:0051539">
    <property type="term" value="F:4 iron, 4 sulfur cluster binding"/>
    <property type="evidence" value="ECO:0007669"/>
    <property type="project" value="UniProtKB-KW"/>
</dbReference>
<dbReference type="InterPro" id="IPR017900">
    <property type="entry name" value="4Fe4S_Fe_S_CS"/>
</dbReference>
<dbReference type="PROSITE" id="PS00198">
    <property type="entry name" value="4FE4S_FER_1"/>
    <property type="match status" value="1"/>
</dbReference>
<dbReference type="Gene3D" id="3.30.70.20">
    <property type="match status" value="1"/>
</dbReference>
<organism evidence="9 11">
    <name type="scientific">Odoribacter splanchnicus</name>
    <dbReference type="NCBI Taxonomy" id="28118"/>
    <lineage>
        <taxon>Bacteria</taxon>
        <taxon>Pseudomonadati</taxon>
        <taxon>Bacteroidota</taxon>
        <taxon>Bacteroidia</taxon>
        <taxon>Bacteroidales</taxon>
        <taxon>Odoribacteraceae</taxon>
        <taxon>Odoribacter</taxon>
    </lineage>
</organism>
<reference evidence="8" key="3">
    <citation type="submission" date="2023-01" db="EMBL/GenBank/DDBJ databases">
        <title>Human gut microbiome strain richness.</title>
        <authorList>
            <person name="Chen-Liaw A."/>
        </authorList>
    </citation>
    <scope>NUCLEOTIDE SEQUENCE</scope>
    <source>
        <strain evidence="8">RTP21484st1_B7_RTP21484_190118</strain>
    </source>
</reference>
<dbReference type="SUPFAM" id="SSF53920">
    <property type="entry name" value="Fe-only hydrogenase"/>
    <property type="match status" value="1"/>
</dbReference>
<dbReference type="InterPro" id="IPR009016">
    <property type="entry name" value="Fe_hydrogenase"/>
</dbReference>
<dbReference type="PANTHER" id="PTHR43560">
    <property type="entry name" value="ION-TRANSLOCATING OXIDOREDUCTASE COMPLEX SUBUNIT B"/>
    <property type="match status" value="1"/>
</dbReference>
<dbReference type="EMBL" id="QRYW01000003">
    <property type="protein sequence ID" value="RGV30256.1"/>
    <property type="molecule type" value="Genomic_DNA"/>
</dbReference>
<feature type="domain" description="4Fe-4S ferredoxin-type" evidence="5">
    <location>
        <begin position="8"/>
        <end position="35"/>
    </location>
</feature>
<evidence type="ECO:0000313" key="11">
    <source>
        <dbReference type="Proteomes" id="UP000283426"/>
    </source>
</evidence>
<dbReference type="GeneID" id="61273447"/>
<reference evidence="7" key="2">
    <citation type="submission" date="2022-01" db="EMBL/GenBank/DDBJ databases">
        <title>Collection of gut derived symbiotic bacterial strains cultured from healthy donors.</title>
        <authorList>
            <person name="Lin H."/>
            <person name="Kohout C."/>
            <person name="Waligurski E."/>
            <person name="Pamer E.G."/>
        </authorList>
    </citation>
    <scope>NUCLEOTIDE SEQUENCE</scope>
    <source>
        <strain evidence="7">DFI.1.149</strain>
    </source>
</reference>
<dbReference type="AlphaFoldDB" id="A0A1Y3YD08"/>
<reference evidence="11 12" key="1">
    <citation type="submission" date="2018-08" db="EMBL/GenBank/DDBJ databases">
        <title>A genome reference for cultivated species of the human gut microbiota.</title>
        <authorList>
            <person name="Zou Y."/>
            <person name="Xue W."/>
            <person name="Luo G."/>
        </authorList>
    </citation>
    <scope>NUCLEOTIDE SEQUENCE [LARGE SCALE GENOMIC DNA]</scope>
    <source>
        <strain evidence="9 11">AF14-6AC</strain>
        <strain evidence="10 12">OF03-11</strain>
    </source>
</reference>
<dbReference type="SUPFAM" id="SSF54862">
    <property type="entry name" value="4Fe-4S ferredoxins"/>
    <property type="match status" value="1"/>
</dbReference>
<sequence length="452" mass="51412">MGNETFYHALKINSEVCTGCTHCMNVCPTAAIRIKYGKATINEAACTDCGMCLKTCPRQAIYVEQDDFNQIFKFSYRIILLPSVFIGQFPEDISEEQIFSELHNLGFHYVMEVDKSTGLLMEETKHYLQQHPRQRPFISSFCPAVVRLIQVRFPSLIGHIVRLKQAMDIAAIYVRKKYIDKGIPEKEIGVFYVTQCAAKIAAIKCPVGEESSPVDGVINMDFIYNKILLSINRHKSQVLPRVPEQYHLTPQSIQWTLSGGEASNYPGRCLAIDEIHNVIDILEKLENDELTDIDFLELRACDHSCAGGALAINNRFLTIERLQKRMENYIKYNYISINKMPRYKDFLVKQMQLSGEIPPRSIEKLDEDLSVAFQKMEKITRIMKVLPQIDCGACGTPSCQALAQDVVQGKAKLNQCIFMQKILTREGLLTPEESMELSAKVWGIGKFEKNEE</sequence>
<gene>
    <name evidence="9" type="ORF">DWW24_02350</name>
    <name evidence="10" type="ORF">DXA53_10970</name>
    <name evidence="7" type="ORF">L0P03_06580</name>
    <name evidence="8" type="ORF">PN645_18000</name>
</gene>
<dbReference type="Pfam" id="PF04060">
    <property type="entry name" value="FeS"/>
    <property type="match status" value="1"/>
</dbReference>
<dbReference type="Pfam" id="PF13237">
    <property type="entry name" value="Fer4_10"/>
    <property type="match status" value="1"/>
</dbReference>
<feature type="domain" description="4Fe-4S" evidence="6">
    <location>
        <begin position="374"/>
        <end position="433"/>
    </location>
</feature>
<evidence type="ECO:0000256" key="4">
    <source>
        <dbReference type="ARBA" id="ARBA00023014"/>
    </source>
</evidence>
<keyword evidence="1" id="KW-0004">4Fe-4S</keyword>
<proteinExistence type="predicted"/>
<evidence type="ECO:0000313" key="7">
    <source>
        <dbReference type="EMBL" id="MCG4959518.1"/>
    </source>
</evidence>
<evidence type="ECO:0000313" key="9">
    <source>
        <dbReference type="EMBL" id="RGV30256.1"/>
    </source>
</evidence>